<feature type="domain" description="Mon2 C-terminal" evidence="1">
    <location>
        <begin position="207"/>
        <end position="262"/>
    </location>
</feature>
<gene>
    <name evidence="2" type="ORF">SADUNF_Sadunf17G0062600</name>
</gene>
<dbReference type="Pfam" id="PF16206">
    <property type="entry name" value="Mon2_C"/>
    <property type="match status" value="1"/>
</dbReference>
<protein>
    <recommendedName>
        <fullName evidence="1">Mon2 C-terminal domain-containing protein</fullName>
    </recommendedName>
</protein>
<dbReference type="GO" id="GO:0005829">
    <property type="term" value="C:cytosol"/>
    <property type="evidence" value="ECO:0007669"/>
    <property type="project" value="TreeGrafter"/>
</dbReference>
<dbReference type="EMBL" id="JADGMS010000017">
    <property type="protein sequence ID" value="KAF9663546.1"/>
    <property type="molecule type" value="Genomic_DNA"/>
</dbReference>
<dbReference type="OrthoDB" id="1703309at2759"/>
<dbReference type="PANTHER" id="PTHR10663:SF375">
    <property type="entry name" value="LD29171P"/>
    <property type="match status" value="1"/>
</dbReference>
<evidence type="ECO:0000313" key="3">
    <source>
        <dbReference type="Proteomes" id="UP000657918"/>
    </source>
</evidence>
<dbReference type="Proteomes" id="UP000657918">
    <property type="component" value="Unassembled WGS sequence"/>
</dbReference>
<accession>A0A835MJU1</accession>
<proteinExistence type="predicted"/>
<dbReference type="InterPro" id="IPR032817">
    <property type="entry name" value="Mon2_C"/>
</dbReference>
<evidence type="ECO:0000313" key="2">
    <source>
        <dbReference type="EMBL" id="KAF9663546.1"/>
    </source>
</evidence>
<comment type="caution">
    <text evidence="2">The sequence shown here is derived from an EMBL/GenBank/DDBJ whole genome shotgun (WGS) entry which is preliminary data.</text>
</comment>
<dbReference type="PANTHER" id="PTHR10663">
    <property type="entry name" value="GUANYL-NUCLEOTIDE EXCHANGE FACTOR"/>
    <property type="match status" value="1"/>
</dbReference>
<name>A0A835MJU1_9ROSI</name>
<keyword evidence="3" id="KW-1185">Reference proteome</keyword>
<dbReference type="GO" id="GO:0005802">
    <property type="term" value="C:trans-Golgi network"/>
    <property type="evidence" value="ECO:0007669"/>
    <property type="project" value="TreeGrafter"/>
</dbReference>
<evidence type="ECO:0000259" key="1">
    <source>
        <dbReference type="Pfam" id="PF16206"/>
    </source>
</evidence>
<dbReference type="AlphaFoldDB" id="A0A835MJU1"/>
<sequence>MVLEECKAERVPLQSLLVNFSGNSISVPDDATRNDKVSRKSLLLLQGLNGARLVIPKMKRRRRMFGIFFNNNVFLSLSTKMDDTKLSISVTVENANCESIAKKEISSAALVLDESMDSLFYDANEDKESSFRNDRKVGRQENFTANLMANLNTACSDDHAVALDPTYEEGTRENFTKNLLANLISSCSDDYAATDVLEVKNLHESLASLSELSFDPRPEIRKSALQVLFETVRNHGHLFSLPLWERVFESVLFPIFDYVRHAIDPTGGDPPEQGIDGDSGELDQDAWLYETCTLALQLVVDLFVKFYNTANPLLKKVLLLLKNREKREECGYKDNGDKKNREKREECGYKDNGDLVMKIWILK</sequence>
<reference evidence="2 3" key="1">
    <citation type="submission" date="2020-10" db="EMBL/GenBank/DDBJ databases">
        <title>Plant Genome Project.</title>
        <authorList>
            <person name="Zhang R.-G."/>
        </authorList>
    </citation>
    <scope>NUCLEOTIDE SEQUENCE [LARGE SCALE GENOMIC DNA]</scope>
    <source>
        <strain evidence="2">FAFU-HL-1</strain>
        <tissue evidence="2">Leaf</tissue>
    </source>
</reference>
<organism evidence="2 3">
    <name type="scientific">Salix dunnii</name>
    <dbReference type="NCBI Taxonomy" id="1413687"/>
    <lineage>
        <taxon>Eukaryota</taxon>
        <taxon>Viridiplantae</taxon>
        <taxon>Streptophyta</taxon>
        <taxon>Embryophyta</taxon>
        <taxon>Tracheophyta</taxon>
        <taxon>Spermatophyta</taxon>
        <taxon>Magnoliopsida</taxon>
        <taxon>eudicotyledons</taxon>
        <taxon>Gunneridae</taxon>
        <taxon>Pentapetalae</taxon>
        <taxon>rosids</taxon>
        <taxon>fabids</taxon>
        <taxon>Malpighiales</taxon>
        <taxon>Salicaceae</taxon>
        <taxon>Saliceae</taxon>
        <taxon>Salix</taxon>
    </lineage>
</organism>